<dbReference type="PANTHER" id="PTHR47308">
    <property type="entry name" value="NUCLEAR GTPASE SLIP-GC"/>
    <property type="match status" value="1"/>
</dbReference>
<dbReference type="RefSeq" id="XP_034075647.1">
    <property type="nucleotide sequence ID" value="XM_034219756.1"/>
</dbReference>
<dbReference type="SUPFAM" id="SSF52540">
    <property type="entry name" value="P-loop containing nucleoside triphosphate hydrolases"/>
    <property type="match status" value="1"/>
</dbReference>
<accession>A0A6P8VFH1</accession>
<dbReference type="InterPro" id="IPR013761">
    <property type="entry name" value="SAM/pointed_sf"/>
</dbReference>
<protein>
    <submittedName>
        <fullName evidence="5">Nuclear GTPase SLIP-GC-like isoform X1</fullName>
    </submittedName>
</protein>
<dbReference type="KEGG" id="gacu:117548452"/>
<dbReference type="GeneID" id="117548452"/>
<evidence type="ECO:0000256" key="1">
    <source>
        <dbReference type="SAM" id="Coils"/>
    </source>
</evidence>
<feature type="domain" description="Dynamin N-terminal" evidence="3">
    <location>
        <begin position="161"/>
        <end position="388"/>
    </location>
</feature>
<proteinExistence type="predicted"/>
<dbReference type="InParanoid" id="A0A6P8VFH1"/>
<evidence type="ECO:0000259" key="3">
    <source>
        <dbReference type="Pfam" id="PF00350"/>
    </source>
</evidence>
<name>A0A6P8VFH1_GYMAC</name>
<dbReference type="InterPro" id="IPR045063">
    <property type="entry name" value="Dynamin_N"/>
</dbReference>
<dbReference type="InterPro" id="IPR053082">
    <property type="entry name" value="Nuclear_GTPase_SLIP-GC"/>
</dbReference>
<evidence type="ECO:0000313" key="5">
    <source>
        <dbReference type="RefSeq" id="XP_034075647.1"/>
    </source>
</evidence>
<keyword evidence="4" id="KW-1185">Reference proteome</keyword>
<dbReference type="AlphaFoldDB" id="A0A6P8VFH1"/>
<feature type="coiled-coil region" evidence="1">
    <location>
        <begin position="429"/>
        <end position="456"/>
    </location>
</feature>
<reference evidence="5" key="1">
    <citation type="submission" date="2025-08" db="UniProtKB">
        <authorList>
            <consortium name="RefSeq"/>
        </authorList>
    </citation>
    <scope>IDENTIFICATION</scope>
</reference>
<sequence>MDDFVCNKLTEWNLSEWIQTFKDHKVDKESLYCLEDHHIAALIPMVGPQSKFKKRLKLLKEKQNTTDPETSESSVEVRPSTSKTNDKGKRKLDLQGESSQSPARKRPREDIQGTKTEEEILSDVKYIMRYVHQKLPHQDDKLNKFLKNSIKHLETDKREVVGVFGKTGAGKSSLINAVIGEQDLLPSGSISACTSVMIKVEANMRNPKYEAEIEFITKEEWKEELWTLFNFLGDNEDQEKDEDYQDSVEKLSVLYGEEWRNKSPENFMDKKYFREIPEFLLSKSKILTSDTAKELSAKFVKYTRSESKEEDAKDVKRLYWPLVKCVTVRVPKNRLLQHVTLVDLPGNGDRNKSRDRMWKKVVGSCSTVWIVTEINRAASEKESWEILEESCSLMGNGGECQQIHFICTKSDSLGRSGNQSAAGVRAQILKQNEQAKKKVRAEFSKLKDVKKQFSEECFKVFTVSSKEFMRKKRLDPDDTEIPRLQEFLQDLNNSHSETLNYVSGARGILSLIQGASSRGAADIKMAVFIELEENLSLELDKVREPMKETVMAFKKCLSGGVEKSKSSCEKVLKSVLYPTKKGGAFHMILKCLVQNGGIHKTKKGKLININMKLTSCLTDSIDEEFKKTFPNEGNSGPFNGVINAFSLGTEKLMKKECENVKLQLTFLKTEEEKMKTNLNKLIRERKKTIYSSLTTTIEEKMKPCYDRAKEIRGEGTLKNMRETIEMHVHGSKNDMFAQAKDAMMKQLRDLMLEILEKQCNMMQKSIELSLKTDGVSIPDVSVELEMVKKYYNELTGSPDDDAILCSDSPGQAAALRP</sequence>
<dbReference type="PANTHER" id="PTHR47308:SF1">
    <property type="entry name" value="NUCLEAR GTPASE SLIP-GC"/>
    <property type="match status" value="1"/>
</dbReference>
<keyword evidence="1" id="KW-0175">Coiled coil</keyword>
<gene>
    <name evidence="5" type="primary">LOC117548452</name>
</gene>
<dbReference type="Pfam" id="PF00350">
    <property type="entry name" value="Dynamin_N"/>
    <property type="match status" value="1"/>
</dbReference>
<organism evidence="4 5">
    <name type="scientific">Gymnodraco acuticeps</name>
    <name type="common">Antarctic dragonfish</name>
    <dbReference type="NCBI Taxonomy" id="8218"/>
    <lineage>
        <taxon>Eukaryota</taxon>
        <taxon>Metazoa</taxon>
        <taxon>Chordata</taxon>
        <taxon>Craniata</taxon>
        <taxon>Vertebrata</taxon>
        <taxon>Euteleostomi</taxon>
        <taxon>Actinopterygii</taxon>
        <taxon>Neopterygii</taxon>
        <taxon>Teleostei</taxon>
        <taxon>Neoteleostei</taxon>
        <taxon>Acanthomorphata</taxon>
        <taxon>Eupercaria</taxon>
        <taxon>Perciformes</taxon>
        <taxon>Notothenioidei</taxon>
        <taxon>Bathydraconidae</taxon>
        <taxon>Gymnodraco</taxon>
    </lineage>
</organism>
<feature type="compositionally biased region" description="Polar residues" evidence="2">
    <location>
        <begin position="65"/>
        <end position="83"/>
    </location>
</feature>
<dbReference type="Gene3D" id="3.40.50.300">
    <property type="entry name" value="P-loop containing nucleotide triphosphate hydrolases"/>
    <property type="match status" value="2"/>
</dbReference>
<dbReference type="Gene3D" id="1.10.150.50">
    <property type="entry name" value="Transcription Factor, Ets-1"/>
    <property type="match status" value="1"/>
</dbReference>
<feature type="compositionally biased region" description="Basic and acidic residues" evidence="2">
    <location>
        <begin position="84"/>
        <end position="94"/>
    </location>
</feature>
<dbReference type="GO" id="GO:0003924">
    <property type="term" value="F:GTPase activity"/>
    <property type="evidence" value="ECO:0007669"/>
    <property type="project" value="TreeGrafter"/>
</dbReference>
<dbReference type="FunCoup" id="A0A6P8VFH1">
    <property type="interactions" value="52"/>
</dbReference>
<evidence type="ECO:0000256" key="2">
    <source>
        <dbReference type="SAM" id="MobiDB-lite"/>
    </source>
</evidence>
<dbReference type="Proteomes" id="UP000515161">
    <property type="component" value="Unplaced"/>
</dbReference>
<dbReference type="InterPro" id="IPR027417">
    <property type="entry name" value="P-loop_NTPase"/>
</dbReference>
<feature type="region of interest" description="Disordered" evidence="2">
    <location>
        <begin position="62"/>
        <end position="115"/>
    </location>
</feature>
<evidence type="ECO:0000313" key="4">
    <source>
        <dbReference type="Proteomes" id="UP000515161"/>
    </source>
</evidence>
<dbReference type="OrthoDB" id="3598281at2759"/>